<feature type="binding site" evidence="6">
    <location>
        <begin position="87"/>
        <end position="88"/>
    </location>
    <ligand>
        <name>NADP(+)</name>
        <dbReference type="ChEBI" id="CHEBI:58349"/>
    </ligand>
</feature>
<organism evidence="9 10">
    <name type="scientific">Gottfriedia solisilvae</name>
    <dbReference type="NCBI Taxonomy" id="1516104"/>
    <lineage>
        <taxon>Bacteria</taxon>
        <taxon>Bacillati</taxon>
        <taxon>Bacillota</taxon>
        <taxon>Bacilli</taxon>
        <taxon>Bacillales</taxon>
        <taxon>Bacillaceae</taxon>
        <taxon>Gottfriedia</taxon>
    </lineage>
</organism>
<dbReference type="GO" id="GO:0004345">
    <property type="term" value="F:glucose-6-phosphate dehydrogenase activity"/>
    <property type="evidence" value="ECO:0007669"/>
    <property type="project" value="UniProtKB-UniRule"/>
</dbReference>
<evidence type="ECO:0000256" key="3">
    <source>
        <dbReference type="ARBA" id="ARBA00022857"/>
    </source>
</evidence>
<evidence type="ECO:0000259" key="7">
    <source>
        <dbReference type="Pfam" id="PF00479"/>
    </source>
</evidence>
<comment type="pathway">
    <text evidence="1 6">Carbohydrate degradation; pentose phosphate pathway; D-ribulose 5-phosphate from D-glucose 6-phosphate (oxidative stage): step 1/3.</text>
</comment>
<dbReference type="PANTHER" id="PTHR23429:SF0">
    <property type="entry name" value="GLUCOSE-6-PHOSPHATE 1-DEHYDROGENASE"/>
    <property type="match status" value="1"/>
</dbReference>
<evidence type="ECO:0000256" key="6">
    <source>
        <dbReference type="HAMAP-Rule" id="MF_00966"/>
    </source>
</evidence>
<evidence type="ECO:0000313" key="10">
    <source>
        <dbReference type="Proteomes" id="UP000626244"/>
    </source>
</evidence>
<feature type="domain" description="Glucose-6-phosphate dehydrogenase NAD-binding" evidence="7">
    <location>
        <begin position="7"/>
        <end position="189"/>
    </location>
</feature>
<evidence type="ECO:0000256" key="1">
    <source>
        <dbReference type="ARBA" id="ARBA00004937"/>
    </source>
</evidence>
<dbReference type="Proteomes" id="UP000626244">
    <property type="component" value="Unassembled WGS sequence"/>
</dbReference>
<dbReference type="GO" id="GO:0005829">
    <property type="term" value="C:cytosol"/>
    <property type="evidence" value="ECO:0007669"/>
    <property type="project" value="TreeGrafter"/>
</dbReference>
<feature type="binding site" evidence="6">
    <location>
        <position position="342"/>
    </location>
    <ligand>
        <name>substrate</name>
    </ligand>
</feature>
<feature type="binding site" evidence="6">
    <location>
        <position position="180"/>
    </location>
    <ligand>
        <name>substrate</name>
    </ligand>
</feature>
<dbReference type="GO" id="GO:0006006">
    <property type="term" value="P:glucose metabolic process"/>
    <property type="evidence" value="ECO:0007669"/>
    <property type="project" value="UniProtKB-KW"/>
</dbReference>
<keyword evidence="2 6" id="KW-0313">Glucose metabolism</keyword>
<feature type="active site" description="Proton acceptor" evidence="6">
    <location>
        <position position="242"/>
    </location>
</feature>
<dbReference type="InterPro" id="IPR001282">
    <property type="entry name" value="G6P_DH"/>
</dbReference>
<feature type="binding site" evidence="6">
    <location>
        <position position="184"/>
    </location>
    <ligand>
        <name>substrate</name>
    </ligand>
</feature>
<comment type="caution">
    <text evidence="9">The sequence shown here is derived from an EMBL/GenBank/DDBJ whole genome shotgun (WGS) entry which is preliminary data.</text>
</comment>
<keyword evidence="4 6" id="KW-0560">Oxidoreductase</keyword>
<feature type="binding site" evidence="6">
    <location>
        <position position="237"/>
    </location>
    <ligand>
        <name>substrate</name>
    </ligand>
</feature>
<dbReference type="Gene3D" id="3.40.50.720">
    <property type="entry name" value="NAD(P)-binding Rossmann-like Domain"/>
    <property type="match status" value="1"/>
</dbReference>
<comment type="function">
    <text evidence="6">Catalyzes the oxidation of glucose 6-phosphate to 6-phosphogluconolactone.</text>
</comment>
<evidence type="ECO:0000313" key="9">
    <source>
        <dbReference type="EMBL" id="GGI12829.1"/>
    </source>
</evidence>
<comment type="similarity">
    <text evidence="6">Belongs to the glucose-6-phosphate dehydrogenase family.</text>
</comment>
<feature type="domain" description="Glucose-6-phosphate dehydrogenase C-terminal" evidence="8">
    <location>
        <begin position="192"/>
        <end position="484"/>
    </location>
</feature>
<dbReference type="RefSeq" id="WP_087997873.1">
    <property type="nucleotide sequence ID" value="NZ_BMHB01000001.1"/>
</dbReference>
<dbReference type="AlphaFoldDB" id="A0A8J3EXG8"/>
<feature type="binding site" evidence="6">
    <location>
        <position position="150"/>
    </location>
    <ligand>
        <name>NADP(+)</name>
        <dbReference type="ChEBI" id="CHEBI:58349"/>
    </ligand>
</feature>
<comment type="catalytic activity">
    <reaction evidence="6">
        <text>D-glucose 6-phosphate + NADP(+) = 6-phospho-D-glucono-1,5-lactone + NADPH + H(+)</text>
        <dbReference type="Rhea" id="RHEA:15841"/>
        <dbReference type="ChEBI" id="CHEBI:15378"/>
        <dbReference type="ChEBI" id="CHEBI:57783"/>
        <dbReference type="ChEBI" id="CHEBI:57955"/>
        <dbReference type="ChEBI" id="CHEBI:58349"/>
        <dbReference type="ChEBI" id="CHEBI:61548"/>
        <dbReference type="EC" id="1.1.1.49"/>
    </reaction>
</comment>
<accession>A0A8J3EXG8</accession>
<feature type="binding site" evidence="6">
    <location>
        <position position="44"/>
    </location>
    <ligand>
        <name>NADP(+)</name>
        <dbReference type="ChEBI" id="CHEBI:58349"/>
    </ligand>
</feature>
<dbReference type="SUPFAM" id="SSF55347">
    <property type="entry name" value="Glyceraldehyde-3-phosphate dehydrogenase-like, C-terminal domain"/>
    <property type="match status" value="1"/>
</dbReference>
<name>A0A8J3EXG8_9BACI</name>
<dbReference type="InterPro" id="IPR022674">
    <property type="entry name" value="G6P_DH_NAD-bd"/>
</dbReference>
<dbReference type="SUPFAM" id="SSF51735">
    <property type="entry name" value="NAD(P)-binding Rossmann-fold domains"/>
    <property type="match status" value="1"/>
</dbReference>
<dbReference type="PIRSF" id="PIRSF000110">
    <property type="entry name" value="G6PD"/>
    <property type="match status" value="1"/>
</dbReference>
<dbReference type="NCBIfam" id="TIGR00871">
    <property type="entry name" value="zwf"/>
    <property type="match status" value="1"/>
</dbReference>
<keyword evidence="3 6" id="KW-0521">NADP</keyword>
<dbReference type="HAMAP" id="MF_00966">
    <property type="entry name" value="G6PD"/>
    <property type="match status" value="1"/>
</dbReference>
<dbReference type="Pfam" id="PF00479">
    <property type="entry name" value="G6PD_N"/>
    <property type="match status" value="1"/>
</dbReference>
<dbReference type="Pfam" id="PF02781">
    <property type="entry name" value="G6PD_C"/>
    <property type="match status" value="1"/>
</dbReference>
<dbReference type="GO" id="GO:0009051">
    <property type="term" value="P:pentose-phosphate shunt, oxidative branch"/>
    <property type="evidence" value="ECO:0007669"/>
    <property type="project" value="TreeGrafter"/>
</dbReference>
<keyword evidence="10" id="KW-1185">Reference proteome</keyword>
<dbReference type="UniPathway" id="UPA00115">
    <property type="reaction ID" value="UER00408"/>
</dbReference>
<reference evidence="10" key="1">
    <citation type="journal article" date="2019" name="Int. J. Syst. Evol. Microbiol.">
        <title>The Global Catalogue of Microorganisms (GCM) 10K type strain sequencing project: providing services to taxonomists for standard genome sequencing and annotation.</title>
        <authorList>
            <consortium name="The Broad Institute Genomics Platform"/>
            <consortium name="The Broad Institute Genome Sequencing Center for Infectious Disease"/>
            <person name="Wu L."/>
            <person name="Ma J."/>
        </authorList>
    </citation>
    <scope>NUCLEOTIDE SEQUENCE [LARGE SCALE GENOMIC DNA]</scope>
    <source>
        <strain evidence="10">CGMCC 1.14993</strain>
    </source>
</reference>
<dbReference type="EMBL" id="BMHB01000001">
    <property type="protein sequence ID" value="GGI12829.1"/>
    <property type="molecule type" value="Genomic_DNA"/>
</dbReference>
<dbReference type="OrthoDB" id="9802739at2"/>
<sequence length="504" mass="57984">MDSMSFVLFGGTGDLAKRKIYPALYNLFIDQKMPKSFSIIGLGRKEISDKEFQLQVKQSLQTFSRRALESDEKTQAFLESIRYHQLDITKKEGFLDLLNLVKKRELELNIPENRLFYLSVAPELFETIAFNIKDSGLGTTKGWKRLIIEKPFGRDLKSARDLNEKLSKSFNEDEIYRIDHYLGKPMVQNLEALELANPVLQALWNNQFIANVQITASETVGVEERAGYYDNAGAIRDMFQNHMLQLLMMTAMHLPKNVTTDEVRTEKRKVLEALRPMTKDEVTSHVVRGQYAAGEQNGKKLLGYKQEPGIDISSQNDTFVAARLWIDNSFWKGIPFYIRTGKRLKEKSTRIVFEFKNPMQDDLYKKRNELVGPNLLVIEINPSERVSFYLNSKNIDGKIEPVRADYLANAADQPEAYELLVHDAIRGDAKFFAHWKEVELAWQFVQPILEAFEENLTPLHSYKAGLFGPDASSQLLAEDGFKWWLDSDSEESDLSENKKLKRSI</sequence>
<feature type="binding site" evidence="6">
    <location>
        <begin position="10"/>
        <end position="17"/>
    </location>
    <ligand>
        <name>NADP(+)</name>
        <dbReference type="ChEBI" id="CHEBI:58349"/>
    </ligand>
</feature>
<dbReference type="InterPro" id="IPR036291">
    <property type="entry name" value="NAD(P)-bd_dom_sf"/>
</dbReference>
<keyword evidence="5 6" id="KW-0119">Carbohydrate metabolism</keyword>
<dbReference type="EC" id="1.1.1.49" evidence="6"/>
<feature type="binding site" evidence="6">
    <location>
        <position position="218"/>
    </location>
    <ligand>
        <name>substrate</name>
    </ligand>
</feature>
<gene>
    <name evidence="6 9" type="primary">zwf</name>
    <name evidence="9" type="ORF">GCM10007380_14870</name>
</gene>
<protein>
    <recommendedName>
        <fullName evidence="6">Glucose-6-phosphate 1-dehydrogenase</fullName>
        <shortName evidence="6">G6PD</shortName>
        <ecNumber evidence="6">1.1.1.49</ecNumber>
    </recommendedName>
</protein>
<evidence type="ECO:0000256" key="2">
    <source>
        <dbReference type="ARBA" id="ARBA00022526"/>
    </source>
</evidence>
<dbReference type="GO" id="GO:0050661">
    <property type="term" value="F:NADP binding"/>
    <property type="evidence" value="ECO:0007669"/>
    <property type="project" value="UniProtKB-UniRule"/>
</dbReference>
<dbReference type="PANTHER" id="PTHR23429">
    <property type="entry name" value="GLUCOSE-6-PHOSPHATE 1-DEHYDROGENASE G6PD"/>
    <property type="match status" value="1"/>
</dbReference>
<dbReference type="PRINTS" id="PR00079">
    <property type="entry name" value="G6PDHDRGNASE"/>
</dbReference>
<dbReference type="InterPro" id="IPR022675">
    <property type="entry name" value="G6P_DH_C"/>
</dbReference>
<evidence type="ECO:0000259" key="8">
    <source>
        <dbReference type="Pfam" id="PF02781"/>
    </source>
</evidence>
<feature type="binding site" evidence="6">
    <location>
        <position position="347"/>
    </location>
    <ligand>
        <name>substrate</name>
    </ligand>
</feature>
<dbReference type="Gene3D" id="3.30.360.10">
    <property type="entry name" value="Dihydrodipicolinate Reductase, domain 2"/>
    <property type="match status" value="1"/>
</dbReference>
<proteinExistence type="inferred from homology"/>
<evidence type="ECO:0000256" key="5">
    <source>
        <dbReference type="ARBA" id="ARBA00023277"/>
    </source>
</evidence>
<evidence type="ECO:0000256" key="4">
    <source>
        <dbReference type="ARBA" id="ARBA00023002"/>
    </source>
</evidence>